<dbReference type="GO" id="GO:0005886">
    <property type="term" value="C:plasma membrane"/>
    <property type="evidence" value="ECO:0007669"/>
    <property type="project" value="UniProtKB-SubCell"/>
</dbReference>
<dbReference type="CDD" id="cd06582">
    <property type="entry name" value="TM_PBP1_LivH_like"/>
    <property type="match status" value="1"/>
</dbReference>
<dbReference type="GO" id="GO:0022857">
    <property type="term" value="F:transmembrane transporter activity"/>
    <property type="evidence" value="ECO:0007669"/>
    <property type="project" value="InterPro"/>
</dbReference>
<feature type="transmembrane region" description="Helical" evidence="9">
    <location>
        <begin position="93"/>
        <end position="116"/>
    </location>
</feature>
<dbReference type="PANTHER" id="PTHR11795">
    <property type="entry name" value="BRANCHED-CHAIN AMINO ACID TRANSPORT SYSTEM PERMEASE PROTEIN LIVH"/>
    <property type="match status" value="1"/>
</dbReference>
<keyword evidence="4 9" id="KW-0812">Transmembrane</keyword>
<protein>
    <submittedName>
        <fullName evidence="10">Branched-chain amino acid ABC transporter permease</fullName>
    </submittedName>
</protein>
<keyword evidence="2" id="KW-0813">Transport</keyword>
<dbReference type="EMBL" id="CP063362">
    <property type="protein sequence ID" value="QRG05559.1"/>
    <property type="molecule type" value="Genomic_DNA"/>
</dbReference>
<gene>
    <name evidence="10" type="ORF">EZH22_21200</name>
</gene>
<feature type="transmembrane region" description="Helical" evidence="9">
    <location>
        <begin position="263"/>
        <end position="280"/>
    </location>
</feature>
<feature type="transmembrane region" description="Helical" evidence="9">
    <location>
        <begin position="6"/>
        <end position="27"/>
    </location>
</feature>
<feature type="transmembrane region" description="Helical" evidence="9">
    <location>
        <begin position="136"/>
        <end position="160"/>
    </location>
</feature>
<dbReference type="InterPro" id="IPR001851">
    <property type="entry name" value="ABC_transp_permease"/>
</dbReference>
<evidence type="ECO:0000313" key="11">
    <source>
        <dbReference type="Proteomes" id="UP000596427"/>
    </source>
</evidence>
<accession>A0A974SHW2</accession>
<keyword evidence="3" id="KW-1003">Cell membrane</keyword>
<evidence type="ECO:0000256" key="2">
    <source>
        <dbReference type="ARBA" id="ARBA00022448"/>
    </source>
</evidence>
<comment type="similarity">
    <text evidence="8">Belongs to the binding-protein-dependent transport system permease family. LivHM subfamily.</text>
</comment>
<reference evidence="10 11" key="1">
    <citation type="submission" date="2020-10" db="EMBL/GenBank/DDBJ databases">
        <title>Degradation of 1,4-Dioxane by Xanthobacter sp. YN2, via a Novel Group-2 Soluble Di-Iron Monooxygenase.</title>
        <authorList>
            <person name="Ma F."/>
            <person name="Wang Y."/>
            <person name="Yang J."/>
            <person name="Guo H."/>
            <person name="Su D."/>
            <person name="Yu L."/>
        </authorList>
    </citation>
    <scope>NUCLEOTIDE SEQUENCE [LARGE SCALE GENOMIC DNA]</scope>
    <source>
        <strain evidence="10 11">YN2</strain>
    </source>
</reference>
<dbReference type="KEGG" id="xdi:EZH22_21200"/>
<dbReference type="AlphaFoldDB" id="A0A974SHW2"/>
<evidence type="ECO:0000256" key="5">
    <source>
        <dbReference type="ARBA" id="ARBA00022970"/>
    </source>
</evidence>
<keyword evidence="5" id="KW-0029">Amino-acid transport</keyword>
<evidence type="ECO:0000256" key="9">
    <source>
        <dbReference type="SAM" id="Phobius"/>
    </source>
</evidence>
<comment type="subcellular location">
    <subcellularLocation>
        <location evidence="1">Cell membrane</location>
        <topology evidence="1">Multi-pass membrane protein</topology>
    </subcellularLocation>
</comment>
<sequence>MLAQQLLNGLVLGTIYCLFSIGFNLIFGVLHVINLVYGVYFAIGAYAALVLATTFGLPFVAVVPAVVCVVGLIAAAIDWVVLTPLKGRDGRYLASLIITMGAALFLYSVLAHAFGVEARRFPNDFGPSALYRFGNISITGVQIAILAISPLLIGGLVYFLRYSRWGIAIRAAADNERASLIVGINPTLITLGVSFLAAALSATAGMLIGLNFNAVQPYMGEFMMLRGFAIVIIGGLGSLPGAAIAGLALGIMEILTSAYGSSLYREVLTFALLLLTLWVFPNGLVKQINARRP</sequence>
<keyword evidence="11" id="KW-1185">Reference proteome</keyword>
<evidence type="ECO:0000256" key="8">
    <source>
        <dbReference type="ARBA" id="ARBA00037998"/>
    </source>
</evidence>
<feature type="transmembrane region" description="Helical" evidence="9">
    <location>
        <begin position="180"/>
        <end position="208"/>
    </location>
</feature>
<proteinExistence type="inferred from homology"/>
<dbReference type="InterPro" id="IPR052157">
    <property type="entry name" value="BCAA_transport_permease"/>
</dbReference>
<evidence type="ECO:0000313" key="10">
    <source>
        <dbReference type="EMBL" id="QRG05559.1"/>
    </source>
</evidence>
<dbReference type="Proteomes" id="UP000596427">
    <property type="component" value="Chromosome"/>
</dbReference>
<evidence type="ECO:0000256" key="1">
    <source>
        <dbReference type="ARBA" id="ARBA00004651"/>
    </source>
</evidence>
<feature type="transmembrane region" description="Helical" evidence="9">
    <location>
        <begin position="228"/>
        <end position="251"/>
    </location>
</feature>
<organism evidence="10 11">
    <name type="scientific">Xanthobacter dioxanivorans</name>
    <dbReference type="NCBI Taxonomy" id="2528964"/>
    <lineage>
        <taxon>Bacteria</taxon>
        <taxon>Pseudomonadati</taxon>
        <taxon>Pseudomonadota</taxon>
        <taxon>Alphaproteobacteria</taxon>
        <taxon>Hyphomicrobiales</taxon>
        <taxon>Xanthobacteraceae</taxon>
        <taxon>Xanthobacter</taxon>
    </lineage>
</organism>
<evidence type="ECO:0000256" key="4">
    <source>
        <dbReference type="ARBA" id="ARBA00022692"/>
    </source>
</evidence>
<dbReference type="RefSeq" id="WP_203192425.1">
    <property type="nucleotide sequence ID" value="NZ_CP063362.1"/>
</dbReference>
<feature type="transmembrane region" description="Helical" evidence="9">
    <location>
        <begin position="59"/>
        <end position="81"/>
    </location>
</feature>
<keyword evidence="6 9" id="KW-1133">Transmembrane helix</keyword>
<evidence type="ECO:0000256" key="6">
    <source>
        <dbReference type="ARBA" id="ARBA00022989"/>
    </source>
</evidence>
<keyword evidence="7 9" id="KW-0472">Membrane</keyword>
<dbReference type="Pfam" id="PF02653">
    <property type="entry name" value="BPD_transp_2"/>
    <property type="match status" value="1"/>
</dbReference>
<name>A0A974SHW2_9HYPH</name>
<evidence type="ECO:0000256" key="3">
    <source>
        <dbReference type="ARBA" id="ARBA00022475"/>
    </source>
</evidence>
<feature type="transmembrane region" description="Helical" evidence="9">
    <location>
        <begin position="34"/>
        <end position="53"/>
    </location>
</feature>
<evidence type="ECO:0000256" key="7">
    <source>
        <dbReference type="ARBA" id="ARBA00023136"/>
    </source>
</evidence>
<dbReference type="PANTHER" id="PTHR11795:SF445">
    <property type="entry name" value="AMINO ACID ABC TRANSPORTER PERMEASE PROTEIN"/>
    <property type="match status" value="1"/>
</dbReference>
<dbReference type="GO" id="GO:0006865">
    <property type="term" value="P:amino acid transport"/>
    <property type="evidence" value="ECO:0007669"/>
    <property type="project" value="UniProtKB-KW"/>
</dbReference>